<dbReference type="EMBL" id="AYEU01000010">
    <property type="protein sequence ID" value="ESK49125.1"/>
    <property type="molecule type" value="Genomic_DNA"/>
</dbReference>
<keyword evidence="2" id="KW-1185">Reference proteome</keyword>
<sequence length="35" mass="4172">MQRISKLLYIEHLRIAFSDEAKTIRMDEIKYGSSQ</sequence>
<evidence type="ECO:0000313" key="1">
    <source>
        <dbReference type="EMBL" id="ESK49125.1"/>
    </source>
</evidence>
<dbReference type="Proteomes" id="UP000018418">
    <property type="component" value="Unassembled WGS sequence"/>
</dbReference>
<comment type="caution">
    <text evidence="1">The sequence shown here is derived from an EMBL/GenBank/DDBJ whole genome shotgun (WGS) entry which is preliminary data.</text>
</comment>
<reference evidence="1 2" key="1">
    <citation type="submission" date="2013-10" db="EMBL/GenBank/DDBJ databases">
        <title>The Genome Sequence of Acinetobacter brisouii CIP 110357.</title>
        <authorList>
            <consortium name="The Broad Institute Genomics Platform"/>
            <consortium name="The Broad Institute Genome Sequencing Center for Infectious Disease"/>
            <person name="Cerqueira G."/>
            <person name="Feldgarden M."/>
            <person name="Courvalin P."/>
            <person name="Grillot-Courvalin C."/>
            <person name="Clermont D."/>
            <person name="Rocha E."/>
            <person name="Yoon E.-J."/>
            <person name="Nemec A."/>
            <person name="Young S.K."/>
            <person name="Zeng Q."/>
            <person name="Gargeya S."/>
            <person name="Fitzgerald M."/>
            <person name="Abouelleil A."/>
            <person name="Alvarado L."/>
            <person name="Berlin A.M."/>
            <person name="Chapman S.B."/>
            <person name="Gainer-Dewar J."/>
            <person name="Goldberg J."/>
            <person name="Gnerre S."/>
            <person name="Griggs A."/>
            <person name="Gujja S."/>
            <person name="Hansen M."/>
            <person name="Howarth C."/>
            <person name="Imamovic A."/>
            <person name="Ireland A."/>
            <person name="Larimer J."/>
            <person name="McCowan C."/>
            <person name="Murphy C."/>
            <person name="Pearson M."/>
            <person name="Poon T.W."/>
            <person name="Priest M."/>
            <person name="Roberts A."/>
            <person name="Saif S."/>
            <person name="Shea T."/>
            <person name="Sykes S."/>
            <person name="Wortman J."/>
            <person name="Nusbaum C."/>
            <person name="Birren B."/>
        </authorList>
    </citation>
    <scope>NUCLEOTIDE SEQUENCE [LARGE SCALE GENOMIC DNA]</scope>
    <source>
        <strain evidence="1 2">CIP 110357</strain>
    </source>
</reference>
<protein>
    <submittedName>
        <fullName evidence="1">Uncharacterized protein</fullName>
    </submittedName>
</protein>
<gene>
    <name evidence="1" type="ORF">P255_02700</name>
</gene>
<name>V2UKG0_9GAMM</name>
<proteinExistence type="predicted"/>
<dbReference type="AlphaFoldDB" id="V2UKG0"/>
<organism evidence="1 2">
    <name type="scientific">Acinetobacter brisouii CIP 110357</name>
    <dbReference type="NCBI Taxonomy" id="1341683"/>
    <lineage>
        <taxon>Bacteria</taxon>
        <taxon>Pseudomonadati</taxon>
        <taxon>Pseudomonadota</taxon>
        <taxon>Gammaproteobacteria</taxon>
        <taxon>Moraxellales</taxon>
        <taxon>Moraxellaceae</taxon>
        <taxon>Acinetobacter</taxon>
    </lineage>
</organism>
<accession>V2UKG0</accession>
<evidence type="ECO:0000313" key="2">
    <source>
        <dbReference type="Proteomes" id="UP000018418"/>
    </source>
</evidence>
<dbReference type="HOGENOM" id="CLU_3362662_0_0_6"/>